<dbReference type="InterPro" id="IPR038718">
    <property type="entry name" value="SNF2-like_sf"/>
</dbReference>
<dbReference type="Pfam" id="PF00271">
    <property type="entry name" value="Helicase_C"/>
    <property type="match status" value="1"/>
</dbReference>
<dbReference type="InterPro" id="IPR027417">
    <property type="entry name" value="P-loop_NTPase"/>
</dbReference>
<feature type="region of interest" description="Disordered" evidence="4">
    <location>
        <begin position="1228"/>
        <end position="1253"/>
    </location>
</feature>
<dbReference type="EMBL" id="CALNXJ010000026">
    <property type="protein sequence ID" value="CAH3132268.1"/>
    <property type="molecule type" value="Genomic_DNA"/>
</dbReference>
<dbReference type="CDD" id="cd18793">
    <property type="entry name" value="SF2_C_SNF"/>
    <property type="match status" value="1"/>
</dbReference>
<comment type="caution">
    <text evidence="7">The sequence shown here is derived from an EMBL/GenBank/DDBJ whole genome shotgun (WGS) entry which is preliminary data.</text>
</comment>
<keyword evidence="2" id="KW-0378">Hydrolase</keyword>
<sequence>MDGDGSTTDDDSTEDEEDSKTADTESGKSVNNPNAQTRGQIDVKIDERNDNGANCSALNDEGLSTATSDFKSFTTEDTTFFTHLKGNEAEETMRFKYGNYEAVTKSPQQEKADLRSKGGKLNVSVQSNNKSHGRRTSVNKKNSSSVIQNVEEECKIIKHSRNSAKSPSSTANPGNTSFEKAKLKISERNESYVDNEMLADGFDDQDMIRPSFTEPALGPSVPFILSKPGVVPVIQQIPATINCYLRQYQRDGVSFLFQHYSENTGAILGDDMGLGKTVQVISFISAILGKTGTKVDIFRKFMDRMAHEKQEKVNPETGTFLVVSPGSVMFNWRDELETWGHFKTGLFHGTTRESTLDRASRGRLDVVLTTYETMRNYLTDLNRLKWLAVIMDEVHRLKDPKAQITVAAKALNVKRRYGLTGTPLQNKLEEFWCVLDWANPGSLGSAKNFNQEFGKPMLKGQTFEATKRELAVGRKRSKDLQDRIGRWFLRRTKALIADQLPKKDEAVVFCPLTPFQENAYQTLLQNPDVELIRKKNFPCDCGSGQDRGKCCYTLSSEFEDIKTATMRFFQLLLKVANHPALLAPTVRQSLDQQEKAKDLCLRVFARYPEFSGCTEISSFELLSDPKYCGKMKVLEKLMKVFQEERSKLLLFSRSTQLLNILEEFVISKGLVYSRLDGGTKPADRTRLVHEFNVDPNIFLCLISTKAGGLGLNFTGANIVIIFDPNWNPSNDLQAQDRAYRIGQRRDVKVYRLISLGTIEEMMYLRQVYKQQLASMAVGGTNERRYFTGVEGDKDKKGELFGLENLFSYRAEGASLSKDIIRRTEELEAGYKVAKYELTNFKEWENALEGEDNNSSANLKLHDDPYNIEELASQFVDDQQRTSSRITSKKQYSENRFKGMSLKNKLIEDHSGFAEHYGDSFKRMESKGIHDDEKGILHEFDNSQLCSNDNDDFLETKTHKNKFVSKNTKAKSSLEKIETRKCVSVELFLGLEDDNGANSSSHNFTKVKEKASVSCTRIPASIEEESSDVIHPTPSCKRGSKSIITNTICAGDSIDQGSCSKEKKQSEMRNSSRTSSSSGEDDSNEGLFFKRKRKQSVRFFRKRKHAEMSAKAVLKDGQGKFRRYTGQKNYNSRVDNHPVREVKKARKENTVAEILESCGVHYTHANRHVVGPSEAENHMSKQALQDVFELKQFSQQPANCFPAWEASDESDDLGEGSRDKQPEALWRAQRPEMETNQPSQSIPHRSNQSARDNDTTIKRIGNSTVFIGSTPRGIRRQHFQEMSNAFGFVSEVDLAKAVVDCSNCERREMLRRFYVHKNPNLSDLWNVTRDFFAGRQNRKKAVKDGEWSVAKMRKRLIRETSKRSNGKSKPLQTHFHGKDGCSKDNLERRIHHHSGGETSRSKKPKLAMALSGNEKVPDDSRLEDFVGNKERTHHVDRRNRDVPPAEAGHSVGLVHVPSIATAPDENYVAENQDSSFENDNPLVAVSILDQFLMHNSSSFDTKRKEDNNRGLDKCEPLSSKRKEDKQLDNTERKEPTACRTKANSTSLLDEFI</sequence>
<feature type="compositionally biased region" description="Polar residues" evidence="4">
    <location>
        <begin position="163"/>
        <end position="178"/>
    </location>
</feature>
<evidence type="ECO:0000256" key="2">
    <source>
        <dbReference type="ARBA" id="ARBA00022801"/>
    </source>
</evidence>
<dbReference type="SUPFAM" id="SSF52540">
    <property type="entry name" value="P-loop containing nucleoside triphosphate hydrolases"/>
    <property type="match status" value="2"/>
</dbReference>
<dbReference type="InterPro" id="IPR014001">
    <property type="entry name" value="Helicase_ATP-bd"/>
</dbReference>
<keyword evidence="8" id="KW-1185">Reference proteome</keyword>
<dbReference type="GO" id="GO:0005634">
    <property type="term" value="C:nucleus"/>
    <property type="evidence" value="ECO:0007669"/>
    <property type="project" value="UniProtKB-SubCell"/>
</dbReference>
<feature type="region of interest" description="Disordered" evidence="4">
    <location>
        <begin position="1055"/>
        <end position="1087"/>
    </location>
</feature>
<evidence type="ECO:0000259" key="6">
    <source>
        <dbReference type="PROSITE" id="PS51194"/>
    </source>
</evidence>
<evidence type="ECO:0000259" key="5">
    <source>
        <dbReference type="PROSITE" id="PS51192"/>
    </source>
</evidence>
<dbReference type="InterPro" id="IPR057931">
    <property type="entry name" value="RHH_ERCC6L2"/>
</dbReference>
<dbReference type="GO" id="GO:0016787">
    <property type="term" value="F:hydrolase activity"/>
    <property type="evidence" value="ECO:0007669"/>
    <property type="project" value="UniProtKB-KW"/>
</dbReference>
<dbReference type="InterPro" id="IPR050496">
    <property type="entry name" value="SNF2_RAD54_helicase_repair"/>
</dbReference>
<feature type="compositionally biased region" description="Acidic residues" evidence="4">
    <location>
        <begin position="1"/>
        <end position="18"/>
    </location>
</feature>
<organism evidence="7 8">
    <name type="scientific">Pocillopora meandrina</name>
    <dbReference type="NCBI Taxonomy" id="46732"/>
    <lineage>
        <taxon>Eukaryota</taxon>
        <taxon>Metazoa</taxon>
        <taxon>Cnidaria</taxon>
        <taxon>Anthozoa</taxon>
        <taxon>Hexacorallia</taxon>
        <taxon>Scleractinia</taxon>
        <taxon>Astrocoeniina</taxon>
        <taxon>Pocilloporidae</taxon>
        <taxon>Pocillopora</taxon>
    </lineage>
</organism>
<dbReference type="Pfam" id="PF00176">
    <property type="entry name" value="SNF2-rel_dom"/>
    <property type="match status" value="1"/>
</dbReference>
<dbReference type="Gene3D" id="3.40.50.10810">
    <property type="entry name" value="Tandem AAA-ATPase domain"/>
    <property type="match status" value="1"/>
</dbReference>
<feature type="compositionally biased region" description="Basic and acidic residues" evidence="4">
    <location>
        <begin position="1414"/>
        <end position="1429"/>
    </location>
</feature>
<dbReference type="SMART" id="SM00490">
    <property type="entry name" value="HELICc"/>
    <property type="match status" value="1"/>
</dbReference>
<dbReference type="InterPro" id="IPR029256">
    <property type="entry name" value="Heliccase-ass-bd"/>
</dbReference>
<comment type="subcellular location">
    <subcellularLocation>
        <location evidence="1">Nucleus</location>
    </subcellularLocation>
</comment>
<feature type="compositionally biased region" description="Polar residues" evidence="4">
    <location>
        <begin position="27"/>
        <end position="39"/>
    </location>
</feature>
<evidence type="ECO:0000256" key="3">
    <source>
        <dbReference type="ARBA" id="ARBA00023242"/>
    </source>
</evidence>
<dbReference type="Proteomes" id="UP001159428">
    <property type="component" value="Unassembled WGS sequence"/>
</dbReference>
<keyword evidence="3" id="KW-0539">Nucleus</keyword>
<feature type="region of interest" description="Disordered" evidence="4">
    <location>
        <begin position="105"/>
        <end position="146"/>
    </location>
</feature>
<feature type="compositionally biased region" description="Basic and acidic residues" evidence="4">
    <location>
        <begin position="1375"/>
        <end position="1387"/>
    </location>
</feature>
<evidence type="ECO:0000313" key="8">
    <source>
        <dbReference type="Proteomes" id="UP001159428"/>
    </source>
</evidence>
<feature type="compositionally biased region" description="Low complexity" evidence="4">
    <location>
        <begin position="1068"/>
        <end position="1077"/>
    </location>
</feature>
<dbReference type="Gene3D" id="3.40.50.300">
    <property type="entry name" value="P-loop containing nucleotide triphosphate hydrolases"/>
    <property type="match status" value="1"/>
</dbReference>
<feature type="compositionally biased region" description="Polar residues" evidence="4">
    <location>
        <begin position="51"/>
        <end position="62"/>
    </location>
</feature>
<dbReference type="InterPro" id="IPR049730">
    <property type="entry name" value="SNF2/RAD54-like_C"/>
</dbReference>
<feature type="region of interest" description="Disordered" evidence="4">
    <location>
        <begin position="1356"/>
        <end position="1448"/>
    </location>
</feature>
<evidence type="ECO:0008006" key="9">
    <source>
        <dbReference type="Google" id="ProtNLM"/>
    </source>
</evidence>
<proteinExistence type="predicted"/>
<name>A0AAU9X0D1_9CNID</name>
<dbReference type="PANTHER" id="PTHR45629">
    <property type="entry name" value="SNF2/RAD54 FAMILY MEMBER"/>
    <property type="match status" value="1"/>
</dbReference>
<accession>A0AAU9X0D1</accession>
<reference evidence="7 8" key="1">
    <citation type="submission" date="2022-05" db="EMBL/GenBank/DDBJ databases">
        <authorList>
            <consortium name="Genoscope - CEA"/>
            <person name="William W."/>
        </authorList>
    </citation>
    <scope>NUCLEOTIDE SEQUENCE [LARGE SCALE GENOMIC DNA]</scope>
</reference>
<dbReference type="SMART" id="SM00487">
    <property type="entry name" value="DEXDc"/>
    <property type="match status" value="1"/>
</dbReference>
<dbReference type="Pfam" id="PF25806">
    <property type="entry name" value="RHH_ERCC6L2"/>
    <property type="match status" value="1"/>
</dbReference>
<dbReference type="PANTHER" id="PTHR45629:SF7">
    <property type="entry name" value="DNA EXCISION REPAIR PROTEIN ERCC-6-RELATED"/>
    <property type="match status" value="1"/>
</dbReference>
<dbReference type="Pfam" id="PF14773">
    <property type="entry name" value="VIGSSK"/>
    <property type="match status" value="1"/>
</dbReference>
<dbReference type="FunFam" id="3.40.50.10810:FF:000019">
    <property type="entry name" value="DNA excision repair protein ERCC-6-like 2 isoform X1"/>
    <property type="match status" value="1"/>
</dbReference>
<protein>
    <recommendedName>
        <fullName evidence="9">DNA excision repair protein ERCC-6-like 2</fullName>
    </recommendedName>
</protein>
<evidence type="ECO:0000313" key="7">
    <source>
        <dbReference type="EMBL" id="CAH3132268.1"/>
    </source>
</evidence>
<feature type="domain" description="Helicase C-terminal" evidence="6">
    <location>
        <begin position="633"/>
        <end position="783"/>
    </location>
</feature>
<evidence type="ECO:0000256" key="1">
    <source>
        <dbReference type="ARBA" id="ARBA00004123"/>
    </source>
</evidence>
<feature type="region of interest" description="Disordered" evidence="4">
    <location>
        <begin position="1498"/>
        <end position="1540"/>
    </location>
</feature>
<dbReference type="InterPro" id="IPR000330">
    <property type="entry name" value="SNF2_N"/>
</dbReference>
<feature type="compositionally biased region" description="Polar residues" evidence="4">
    <location>
        <begin position="1233"/>
        <end position="1249"/>
    </location>
</feature>
<feature type="compositionally biased region" description="Basic and acidic residues" evidence="4">
    <location>
        <begin position="41"/>
        <end position="50"/>
    </location>
</feature>
<feature type="region of interest" description="Disordered" evidence="4">
    <location>
        <begin position="1"/>
        <end position="62"/>
    </location>
</feature>
<dbReference type="PROSITE" id="PS51192">
    <property type="entry name" value="HELICASE_ATP_BIND_1"/>
    <property type="match status" value="1"/>
</dbReference>
<evidence type="ECO:0000256" key="4">
    <source>
        <dbReference type="SAM" id="MobiDB-lite"/>
    </source>
</evidence>
<dbReference type="GO" id="GO:0005524">
    <property type="term" value="F:ATP binding"/>
    <property type="evidence" value="ECO:0007669"/>
    <property type="project" value="InterPro"/>
</dbReference>
<gene>
    <name evidence="7" type="ORF">PMEA_00014616</name>
</gene>
<feature type="compositionally biased region" description="Basic and acidic residues" evidence="4">
    <location>
        <begin position="1499"/>
        <end position="1535"/>
    </location>
</feature>
<feature type="region of interest" description="Disordered" evidence="4">
    <location>
        <begin position="158"/>
        <end position="178"/>
    </location>
</feature>
<feature type="domain" description="Helicase ATP-binding" evidence="5">
    <location>
        <begin position="257"/>
        <end position="441"/>
    </location>
</feature>
<dbReference type="PROSITE" id="PS51194">
    <property type="entry name" value="HELICASE_CTER"/>
    <property type="match status" value="1"/>
</dbReference>
<dbReference type="InterPro" id="IPR001650">
    <property type="entry name" value="Helicase_C-like"/>
</dbReference>